<feature type="region of interest" description="Disordered" evidence="1">
    <location>
        <begin position="1"/>
        <end position="35"/>
    </location>
</feature>
<feature type="compositionally biased region" description="Basic and acidic residues" evidence="1">
    <location>
        <begin position="381"/>
        <end position="392"/>
    </location>
</feature>
<evidence type="ECO:0000313" key="4">
    <source>
        <dbReference type="Proteomes" id="UP000748756"/>
    </source>
</evidence>
<gene>
    <name evidence="3" type="ORF">BG015_009634</name>
</gene>
<dbReference type="Proteomes" id="UP000748756">
    <property type="component" value="Unassembled WGS sequence"/>
</dbReference>
<dbReference type="OrthoDB" id="10249433at2759"/>
<reference evidence="3" key="1">
    <citation type="journal article" date="2020" name="Fungal Divers.">
        <title>Resolving the Mortierellaceae phylogeny through synthesis of multi-gene phylogenetics and phylogenomics.</title>
        <authorList>
            <person name="Vandepol N."/>
            <person name="Liber J."/>
            <person name="Desiro A."/>
            <person name="Na H."/>
            <person name="Kennedy M."/>
            <person name="Barry K."/>
            <person name="Grigoriev I.V."/>
            <person name="Miller A.N."/>
            <person name="O'Donnell K."/>
            <person name="Stajich J.E."/>
            <person name="Bonito G."/>
        </authorList>
    </citation>
    <scope>NUCLEOTIDE SEQUENCE</scope>
    <source>
        <strain evidence="3">NRRL 6426</strain>
    </source>
</reference>
<feature type="compositionally biased region" description="Low complexity" evidence="1">
    <location>
        <begin position="396"/>
        <end position="405"/>
    </location>
</feature>
<feature type="compositionally biased region" description="Low complexity" evidence="1">
    <location>
        <begin position="512"/>
        <end position="521"/>
    </location>
</feature>
<dbReference type="SUPFAM" id="SSF53474">
    <property type="entry name" value="alpha/beta-Hydrolases"/>
    <property type="match status" value="1"/>
</dbReference>
<dbReference type="PANTHER" id="PTHR11614">
    <property type="entry name" value="PHOSPHOLIPASE-RELATED"/>
    <property type="match status" value="1"/>
</dbReference>
<feature type="region of interest" description="Disordered" evidence="1">
    <location>
        <begin position="461"/>
        <end position="521"/>
    </location>
</feature>
<feature type="compositionally biased region" description="Low complexity" evidence="1">
    <location>
        <begin position="685"/>
        <end position="706"/>
    </location>
</feature>
<feature type="region of interest" description="Disordered" evidence="1">
    <location>
        <begin position="684"/>
        <end position="706"/>
    </location>
</feature>
<feature type="domain" description="Serine aminopeptidase S33" evidence="2">
    <location>
        <begin position="183"/>
        <end position="291"/>
    </location>
</feature>
<proteinExistence type="predicted"/>
<keyword evidence="4" id="KW-1185">Reference proteome</keyword>
<feature type="compositionally biased region" description="Polar residues" evidence="1">
    <location>
        <begin position="7"/>
        <end position="35"/>
    </location>
</feature>
<accession>A0A9P5RV89</accession>
<evidence type="ECO:0000259" key="2">
    <source>
        <dbReference type="Pfam" id="PF12146"/>
    </source>
</evidence>
<dbReference type="InterPro" id="IPR051044">
    <property type="entry name" value="MAG_DAG_Lipase"/>
</dbReference>
<dbReference type="Gene3D" id="3.40.50.1820">
    <property type="entry name" value="alpha/beta hydrolase"/>
    <property type="match status" value="2"/>
</dbReference>
<dbReference type="EMBL" id="JAAAUQ010000634">
    <property type="protein sequence ID" value="KAF9148627.1"/>
    <property type="molecule type" value="Genomic_DNA"/>
</dbReference>
<feature type="compositionally biased region" description="Low complexity" evidence="1">
    <location>
        <begin position="332"/>
        <end position="347"/>
    </location>
</feature>
<dbReference type="InterPro" id="IPR029058">
    <property type="entry name" value="AB_hydrolase_fold"/>
</dbReference>
<feature type="compositionally biased region" description="Low complexity" evidence="1">
    <location>
        <begin position="490"/>
        <end position="504"/>
    </location>
</feature>
<dbReference type="Pfam" id="PF12146">
    <property type="entry name" value="Hydrolase_4"/>
    <property type="match status" value="2"/>
</dbReference>
<feature type="compositionally biased region" description="Basic and acidic residues" evidence="1">
    <location>
        <begin position="357"/>
        <end position="371"/>
    </location>
</feature>
<feature type="domain" description="Serine aminopeptidase S33" evidence="2">
    <location>
        <begin position="83"/>
        <end position="175"/>
    </location>
</feature>
<organism evidence="3 4">
    <name type="scientific">Linnemannia schmuckeri</name>
    <dbReference type="NCBI Taxonomy" id="64567"/>
    <lineage>
        <taxon>Eukaryota</taxon>
        <taxon>Fungi</taxon>
        <taxon>Fungi incertae sedis</taxon>
        <taxon>Mucoromycota</taxon>
        <taxon>Mortierellomycotina</taxon>
        <taxon>Mortierellomycetes</taxon>
        <taxon>Mortierellales</taxon>
        <taxon>Mortierellaceae</taxon>
        <taxon>Linnemannia</taxon>
    </lineage>
</organism>
<protein>
    <recommendedName>
        <fullName evidence="2">Serine aminopeptidase S33 domain-containing protein</fullName>
    </recommendedName>
</protein>
<evidence type="ECO:0000313" key="3">
    <source>
        <dbReference type="EMBL" id="KAF9148627.1"/>
    </source>
</evidence>
<sequence>MPFIQPTGVSLSGSRGNLTNPRTSTNTAPSLISNTSATSLPATRKKFEPEKLCQVRNQWVRSADDSIYIFTKTWQPFNVPVLSVIVFVHDIMEHCERYQPLFVQFAARGMEVQSFDLPGFGETGAREDAYGITGGYDVLLKEMDSAIDRAQNSYPSLPIFLMGHGMGGALVLNYVCGLGQRKWYPNIGIGFRVQAEELTRDLAEQERFLGDGLIRDSVSLQCLGDMIYQGQKILKKRWKKFPAPLPTLLLHGTDDPICSYKATHTLSSQLLKLQPLSFMFKSWKGNMHDPHWDLDANSVRSEYTTWIRNNCRHFDRLPLEPSMVHWDSIRSSRSTATSSRSIRHTTSNQSSSFSTDDPSKKGKNDKKAEKKREKKEKKDRKKQEKIDKAEKKKQQKLAGKQQQGKGSMVAGSGQEDAQIGEVTAAPVKTLSNPANAEPEAIQDLEGLRRQQELRKLKAIEKRREYNLEPPAPVMEAAPPIGPTDPALPAVEEQQQRQQQQQQVEPVPPVSPAPQVEQQHQQQQQGIILTVITEPCSPTITTPPLQQPLPNTIQSTLSQQQQQTEMEKSLEAIALTLSRGSSLNHLPSAVTADIAIEESANNSVVVVAPVAPEDVTEEATIRAFTTTTASAAAAAEEIALQAQDLTSTATTTTYVNETPAPTFHIDSSPENAPSPLLIEKALEAISPTESTTPPRLTTTSLPGQFPS</sequence>
<dbReference type="InterPro" id="IPR022742">
    <property type="entry name" value="Hydrolase_4"/>
</dbReference>
<name>A0A9P5RV89_9FUNG</name>
<dbReference type="AlphaFoldDB" id="A0A9P5RV89"/>
<evidence type="ECO:0000256" key="1">
    <source>
        <dbReference type="SAM" id="MobiDB-lite"/>
    </source>
</evidence>
<comment type="caution">
    <text evidence="3">The sequence shown here is derived from an EMBL/GenBank/DDBJ whole genome shotgun (WGS) entry which is preliminary data.</text>
</comment>
<feature type="region of interest" description="Disordered" evidence="1">
    <location>
        <begin position="332"/>
        <end position="448"/>
    </location>
</feature>